<dbReference type="InterPro" id="IPR036890">
    <property type="entry name" value="HATPase_C_sf"/>
</dbReference>
<dbReference type="Gene3D" id="3.30.565.10">
    <property type="entry name" value="Histidine kinase-like ATPase, C-terminal domain"/>
    <property type="match status" value="1"/>
</dbReference>
<comment type="catalytic activity">
    <reaction evidence="1">
        <text>ATP + protein L-histidine = ADP + protein N-phospho-L-histidine.</text>
        <dbReference type="EC" id="2.7.13.3"/>
    </reaction>
</comment>
<dbReference type="Pfam" id="PF00512">
    <property type="entry name" value="HisKA"/>
    <property type="match status" value="1"/>
</dbReference>
<dbReference type="RefSeq" id="WP_261756244.1">
    <property type="nucleotide sequence ID" value="NZ_CP104562.2"/>
</dbReference>
<dbReference type="InterPro" id="IPR050736">
    <property type="entry name" value="Sensor_HK_Regulatory"/>
</dbReference>
<dbReference type="InterPro" id="IPR003661">
    <property type="entry name" value="HisK_dim/P_dom"/>
</dbReference>
<dbReference type="SUPFAM" id="SSF47384">
    <property type="entry name" value="Homodimeric domain of signal transducing histidine kinase"/>
    <property type="match status" value="1"/>
</dbReference>
<dbReference type="InterPro" id="IPR003594">
    <property type="entry name" value="HATPase_dom"/>
</dbReference>
<dbReference type="CDD" id="cd00082">
    <property type="entry name" value="HisKA"/>
    <property type="match status" value="1"/>
</dbReference>
<dbReference type="PRINTS" id="PR00344">
    <property type="entry name" value="BCTRLSENSOR"/>
</dbReference>
<dbReference type="PROSITE" id="PS50112">
    <property type="entry name" value="PAS"/>
    <property type="match status" value="2"/>
</dbReference>
<evidence type="ECO:0000256" key="6">
    <source>
        <dbReference type="ARBA" id="ARBA00023012"/>
    </source>
</evidence>
<dbReference type="SMART" id="SM00091">
    <property type="entry name" value="PAS"/>
    <property type="match status" value="2"/>
</dbReference>
<keyword evidence="4" id="KW-0808">Transferase</keyword>
<dbReference type="Proteomes" id="UP001064933">
    <property type="component" value="Chromosome"/>
</dbReference>
<feature type="domain" description="Histidine kinase" evidence="7">
    <location>
        <begin position="600"/>
        <end position="818"/>
    </location>
</feature>
<evidence type="ECO:0000256" key="1">
    <source>
        <dbReference type="ARBA" id="ARBA00000085"/>
    </source>
</evidence>
<protein>
    <recommendedName>
        <fullName evidence="2">histidine kinase</fullName>
        <ecNumber evidence="2">2.7.13.3</ecNumber>
    </recommendedName>
</protein>
<dbReference type="CDD" id="cd18773">
    <property type="entry name" value="PDC1_HK_sensor"/>
    <property type="match status" value="1"/>
</dbReference>
<feature type="domain" description="PAC" evidence="9">
    <location>
        <begin position="403"/>
        <end position="454"/>
    </location>
</feature>
<evidence type="ECO:0000259" key="8">
    <source>
        <dbReference type="PROSITE" id="PS50112"/>
    </source>
</evidence>
<dbReference type="Gene3D" id="3.30.450.20">
    <property type="entry name" value="PAS domain"/>
    <property type="match status" value="3"/>
</dbReference>
<evidence type="ECO:0000256" key="5">
    <source>
        <dbReference type="ARBA" id="ARBA00022777"/>
    </source>
</evidence>
<evidence type="ECO:0000256" key="2">
    <source>
        <dbReference type="ARBA" id="ARBA00012438"/>
    </source>
</evidence>
<dbReference type="SMART" id="SM00086">
    <property type="entry name" value="PAC"/>
    <property type="match status" value="2"/>
</dbReference>
<dbReference type="InterPro" id="IPR035965">
    <property type="entry name" value="PAS-like_dom_sf"/>
</dbReference>
<dbReference type="EC" id="2.7.13.3" evidence="2"/>
<dbReference type="EMBL" id="CP104562">
    <property type="protein sequence ID" value="UXH76512.1"/>
    <property type="molecule type" value="Genomic_DNA"/>
</dbReference>
<dbReference type="SUPFAM" id="SSF55785">
    <property type="entry name" value="PYP-like sensor domain (PAS domain)"/>
    <property type="match status" value="2"/>
</dbReference>
<dbReference type="InterPro" id="IPR001610">
    <property type="entry name" value="PAC"/>
</dbReference>
<dbReference type="InterPro" id="IPR013656">
    <property type="entry name" value="PAS_4"/>
</dbReference>
<keyword evidence="10" id="KW-0547">Nucleotide-binding</keyword>
<evidence type="ECO:0000259" key="9">
    <source>
        <dbReference type="PROSITE" id="PS50113"/>
    </source>
</evidence>
<dbReference type="SMART" id="SM00387">
    <property type="entry name" value="HATPase_c"/>
    <property type="match status" value="1"/>
</dbReference>
<dbReference type="Pfam" id="PF08448">
    <property type="entry name" value="PAS_4"/>
    <property type="match status" value="2"/>
</dbReference>
<evidence type="ECO:0000313" key="10">
    <source>
        <dbReference type="EMBL" id="UXH76512.1"/>
    </source>
</evidence>
<dbReference type="InterPro" id="IPR005467">
    <property type="entry name" value="His_kinase_dom"/>
</dbReference>
<evidence type="ECO:0000313" key="11">
    <source>
        <dbReference type="Proteomes" id="UP001064933"/>
    </source>
</evidence>
<dbReference type="GO" id="GO:0005524">
    <property type="term" value="F:ATP binding"/>
    <property type="evidence" value="ECO:0007669"/>
    <property type="project" value="UniProtKB-KW"/>
</dbReference>
<name>A0ABY6AU18_9BURK</name>
<evidence type="ECO:0000259" key="7">
    <source>
        <dbReference type="PROSITE" id="PS50109"/>
    </source>
</evidence>
<dbReference type="InterPro" id="IPR000700">
    <property type="entry name" value="PAS-assoc_C"/>
</dbReference>
<evidence type="ECO:0000256" key="4">
    <source>
        <dbReference type="ARBA" id="ARBA00022679"/>
    </source>
</evidence>
<dbReference type="PROSITE" id="PS50109">
    <property type="entry name" value="HIS_KIN"/>
    <property type="match status" value="1"/>
</dbReference>
<keyword evidence="3" id="KW-0597">Phosphoprotein</keyword>
<feature type="domain" description="PAS" evidence="8">
    <location>
        <begin position="455"/>
        <end position="499"/>
    </location>
</feature>
<sequence>MSNRLARSAVLAGVLLALAALVGVLLVAWQSRRAALESGAERTRLLARVLEDQATRTVDSASLALSTVAETLQAQRGDDPGRLAATLSQTAAAQPYLRTVALLDDQGRVLASSTARDVGRQIAFDRWGPVPPMGTPTLMLLQPGRGLSDGAAIPQAAQIRDIAFLPLVLRLNVGSRPLMLVALINPDAFANYQQSTIEGHGQAALFSYAGQLLTATSGLSLAPGSWHREHHLFRNALPAQDHGDWRGIGFTPGPQLVAYRVSRSRPLVVVVEQSEREALAGWRDGLWWDLLAAVVLETLIISATLVTLRSLHARARARRKLDEAHHRIAASEREMAVVLRSVQELIFRTDAQGRLSFVNARWALVTTAAPEQVMGRTVAELTAEPDRERVAALFAPGERSGIRSTEATFLTPNAEPRRFAVAVVPLSSGDQVTGYAGSAVDVTERFAAESRLQHQLDLVALLLELSPQPTSMVDREGRYVRVNRAWEQFTGRSRHDVIGHQVQPPMPEADDAPESSDWVPLAEVRGRSLLRYETQLRDRDRDCRDVVVSKVVVPDEHRQPAGVLFTLTDVSEFRRAERAILEAKEAAEEASRVKSEFIANISHELRTPLQSIIGYSELGMSRGQAVAPKLHSMFEAIHGSGQRMLTLVNDLLDVAKFESAVGTFDMERCDLRAQVTSVVRELDPLLQARGLRVDLDQSIVPLIVRLDPLRFQQVVRNVLANAIRFSPAGSLIDLRTEATPQGEAHVAVLDRGPGIPEPELETIFEAFVQSSATKDGSGGTGLGLAISRKIMTMLDGRIHAGNRPGGGAVFHLHLPLRPAADSGFGLL</sequence>
<dbReference type="SMART" id="SM00388">
    <property type="entry name" value="HisKA"/>
    <property type="match status" value="1"/>
</dbReference>
<dbReference type="PANTHER" id="PTHR43711:SF1">
    <property type="entry name" value="HISTIDINE KINASE 1"/>
    <property type="match status" value="1"/>
</dbReference>
<dbReference type="PROSITE" id="PS50113">
    <property type="entry name" value="PAC"/>
    <property type="match status" value="1"/>
</dbReference>
<reference evidence="10" key="1">
    <citation type="submission" date="2022-10" db="EMBL/GenBank/DDBJ databases">
        <title>Characterization and whole genome sequencing of a new Roseateles species, isolated from fresh water.</title>
        <authorList>
            <person name="Guliayeva D.Y."/>
            <person name="Akhremchuk A.E."/>
            <person name="Sikolenko M.A."/>
            <person name="Valentovich L.N."/>
            <person name="Sidarenka A.V."/>
        </authorList>
    </citation>
    <scope>NUCLEOTIDE SEQUENCE</scope>
    <source>
        <strain evidence="10">BIM B-1768</strain>
    </source>
</reference>
<gene>
    <name evidence="10" type="ORF">N4261_15815</name>
</gene>
<dbReference type="SUPFAM" id="SSF55874">
    <property type="entry name" value="ATPase domain of HSP90 chaperone/DNA topoisomerase II/histidine kinase"/>
    <property type="match status" value="1"/>
</dbReference>
<proteinExistence type="predicted"/>
<organism evidence="10 11">
    <name type="scientific">Roseateles amylovorans</name>
    <dbReference type="NCBI Taxonomy" id="2978473"/>
    <lineage>
        <taxon>Bacteria</taxon>
        <taxon>Pseudomonadati</taxon>
        <taxon>Pseudomonadota</taxon>
        <taxon>Betaproteobacteria</taxon>
        <taxon>Burkholderiales</taxon>
        <taxon>Sphaerotilaceae</taxon>
        <taxon>Roseateles</taxon>
    </lineage>
</organism>
<keyword evidence="10" id="KW-0067">ATP-binding</keyword>
<dbReference type="NCBIfam" id="TIGR00229">
    <property type="entry name" value="sensory_box"/>
    <property type="match status" value="2"/>
</dbReference>
<dbReference type="InterPro" id="IPR004358">
    <property type="entry name" value="Sig_transdc_His_kin-like_C"/>
</dbReference>
<dbReference type="InterPro" id="IPR036097">
    <property type="entry name" value="HisK_dim/P_sf"/>
</dbReference>
<dbReference type="PANTHER" id="PTHR43711">
    <property type="entry name" value="TWO-COMPONENT HISTIDINE KINASE"/>
    <property type="match status" value="1"/>
</dbReference>
<keyword evidence="11" id="KW-1185">Reference proteome</keyword>
<dbReference type="InterPro" id="IPR000014">
    <property type="entry name" value="PAS"/>
</dbReference>
<keyword evidence="5" id="KW-0418">Kinase</keyword>
<dbReference type="CDD" id="cd00075">
    <property type="entry name" value="HATPase"/>
    <property type="match status" value="1"/>
</dbReference>
<dbReference type="Gene3D" id="1.10.287.130">
    <property type="match status" value="1"/>
</dbReference>
<evidence type="ECO:0000256" key="3">
    <source>
        <dbReference type="ARBA" id="ARBA00022553"/>
    </source>
</evidence>
<keyword evidence="6" id="KW-0902">Two-component regulatory system</keyword>
<feature type="domain" description="PAS" evidence="8">
    <location>
        <begin position="331"/>
        <end position="390"/>
    </location>
</feature>
<accession>A0ABY6AU18</accession>
<dbReference type="CDD" id="cd00130">
    <property type="entry name" value="PAS"/>
    <property type="match status" value="2"/>
</dbReference>
<dbReference type="Pfam" id="PF02518">
    <property type="entry name" value="HATPase_c"/>
    <property type="match status" value="1"/>
</dbReference>